<proteinExistence type="predicted"/>
<evidence type="ECO:0000259" key="4">
    <source>
        <dbReference type="Pfam" id="PF07731"/>
    </source>
</evidence>
<organism evidence="6 7">
    <name type="scientific">Rhodovibrio sodomensis</name>
    <dbReference type="NCBI Taxonomy" id="1088"/>
    <lineage>
        <taxon>Bacteria</taxon>
        <taxon>Pseudomonadati</taxon>
        <taxon>Pseudomonadota</taxon>
        <taxon>Alphaproteobacteria</taxon>
        <taxon>Rhodospirillales</taxon>
        <taxon>Rhodovibrionaceae</taxon>
        <taxon>Rhodovibrio</taxon>
    </lineage>
</organism>
<dbReference type="InterPro" id="IPR033138">
    <property type="entry name" value="Cu_oxidase_CS"/>
</dbReference>
<keyword evidence="2" id="KW-0560">Oxidoreductase</keyword>
<accession>A0ABS1DBJ1</accession>
<reference evidence="6 7" key="1">
    <citation type="journal article" date="2020" name="Microorganisms">
        <title>Osmotic Adaptation and Compatible Solute Biosynthesis of Phototrophic Bacteria as Revealed from Genome Analyses.</title>
        <authorList>
            <person name="Imhoff J.F."/>
            <person name="Rahn T."/>
            <person name="Kunzel S."/>
            <person name="Keller A."/>
            <person name="Neulinger S.C."/>
        </authorList>
    </citation>
    <scope>NUCLEOTIDE SEQUENCE [LARGE SCALE GENOMIC DNA]</scope>
    <source>
        <strain evidence="6 7">DSM 9895</strain>
    </source>
</reference>
<evidence type="ECO:0000256" key="2">
    <source>
        <dbReference type="ARBA" id="ARBA00023002"/>
    </source>
</evidence>
<gene>
    <name evidence="6" type="ORF">CKO28_06025</name>
</gene>
<evidence type="ECO:0000313" key="7">
    <source>
        <dbReference type="Proteomes" id="UP001296873"/>
    </source>
</evidence>
<dbReference type="InterPro" id="IPR011707">
    <property type="entry name" value="Cu-oxidase-like_N"/>
</dbReference>
<dbReference type="Pfam" id="PF00394">
    <property type="entry name" value="Cu-oxidase"/>
    <property type="match status" value="1"/>
</dbReference>
<dbReference type="PROSITE" id="PS00079">
    <property type="entry name" value="MULTICOPPER_OXIDASE1"/>
    <property type="match status" value="1"/>
</dbReference>
<dbReference type="Gene3D" id="2.60.40.420">
    <property type="entry name" value="Cupredoxins - blue copper proteins"/>
    <property type="match status" value="3"/>
</dbReference>
<evidence type="ECO:0000256" key="1">
    <source>
        <dbReference type="ARBA" id="ARBA00022723"/>
    </source>
</evidence>
<dbReference type="Pfam" id="PF07731">
    <property type="entry name" value="Cu-oxidase_2"/>
    <property type="match status" value="1"/>
</dbReference>
<dbReference type="PROSITE" id="PS00080">
    <property type="entry name" value="MULTICOPPER_OXIDASE2"/>
    <property type="match status" value="1"/>
</dbReference>
<comment type="caution">
    <text evidence="6">The sequence shown here is derived from an EMBL/GenBank/DDBJ whole genome shotgun (WGS) entry which is preliminary data.</text>
</comment>
<dbReference type="InterPro" id="IPR008972">
    <property type="entry name" value="Cupredoxin"/>
</dbReference>
<dbReference type="PANTHER" id="PTHR11709">
    <property type="entry name" value="MULTI-COPPER OXIDASE"/>
    <property type="match status" value="1"/>
</dbReference>
<feature type="domain" description="Plastocyanin-like" evidence="4">
    <location>
        <begin position="371"/>
        <end position="479"/>
    </location>
</feature>
<dbReference type="InterPro" id="IPR045087">
    <property type="entry name" value="Cu-oxidase_fam"/>
</dbReference>
<dbReference type="Proteomes" id="UP001296873">
    <property type="component" value="Unassembled WGS sequence"/>
</dbReference>
<protein>
    <recommendedName>
        <fullName evidence="8">Copper oxidase</fullName>
    </recommendedName>
</protein>
<dbReference type="SUPFAM" id="SSF49503">
    <property type="entry name" value="Cupredoxins"/>
    <property type="match status" value="3"/>
</dbReference>
<evidence type="ECO:0000313" key="6">
    <source>
        <dbReference type="EMBL" id="MBK1667589.1"/>
    </source>
</evidence>
<evidence type="ECO:0000259" key="5">
    <source>
        <dbReference type="Pfam" id="PF07732"/>
    </source>
</evidence>
<keyword evidence="1" id="KW-0479">Metal-binding</keyword>
<feature type="domain" description="Plastocyanin-like" evidence="5">
    <location>
        <begin position="63"/>
        <end position="166"/>
    </location>
</feature>
<dbReference type="Pfam" id="PF07732">
    <property type="entry name" value="Cu-oxidase_3"/>
    <property type="match status" value="1"/>
</dbReference>
<dbReference type="CDD" id="cd13861">
    <property type="entry name" value="CuRO_1_CumA_like"/>
    <property type="match status" value="1"/>
</dbReference>
<dbReference type="InterPro" id="IPR006311">
    <property type="entry name" value="TAT_signal"/>
</dbReference>
<dbReference type="InterPro" id="IPR001117">
    <property type="entry name" value="Cu-oxidase_2nd"/>
</dbReference>
<dbReference type="EMBL" id="NRRL01000009">
    <property type="protein sequence ID" value="MBK1667589.1"/>
    <property type="molecule type" value="Genomic_DNA"/>
</dbReference>
<sequence length="480" mass="52089">MKDIRMIQRSPGTTRRRFLTGAGALAASAALPAPLRAAARAGIPHWDLSPGPISRQLAGPEYGESTLWAYNASIPGPIIRVDQGQPFRVRLTNGLSQATTLHCHGLRLRNAMDGVPGLTQSPTAPGETFDYEITAPDAGTFWYHPHYQSSEQVARGLYGLLIVDERDPLPVDREILLVVDDWRVTPQGLLDTDSFGSLGDRSHGGRFGNMLTVNGEIRPRFQLRRGERARVRMCNTANARPMTFAFPGHDVTLLALDGQPVAPEELLGAEIALAPGQRADLLLDCNGPDGSSAQIHEVSTGQAMLAAHLDYADTPLRERAPTSKLALPANPLPEPNPLDGHVIDLVMEGGAMGGMRQARYQGQMQSMRALADAGQFWAFNGEIGTLGTSLGTVALGRTVHLTIHNDTAFAHAMHLHGHHFRVIARNGQSVRAEPWRDTELVPRGERLTLAFVADNPGKWALHCHMLEHAASGMMAHFEVV</sequence>
<name>A0ABS1DBJ1_9PROT</name>
<dbReference type="PROSITE" id="PS51318">
    <property type="entry name" value="TAT"/>
    <property type="match status" value="1"/>
</dbReference>
<dbReference type="InterPro" id="IPR002355">
    <property type="entry name" value="Cu_oxidase_Cu_BS"/>
</dbReference>
<keyword evidence="7" id="KW-1185">Reference proteome</keyword>
<evidence type="ECO:0008006" key="8">
    <source>
        <dbReference type="Google" id="ProtNLM"/>
    </source>
</evidence>
<evidence type="ECO:0000259" key="3">
    <source>
        <dbReference type="Pfam" id="PF00394"/>
    </source>
</evidence>
<feature type="domain" description="Plastocyanin-like" evidence="3">
    <location>
        <begin position="208"/>
        <end position="289"/>
    </location>
</feature>
<dbReference type="InterPro" id="IPR011706">
    <property type="entry name" value="Cu-oxidase_C"/>
</dbReference>